<dbReference type="Proteomes" id="UP000717634">
    <property type="component" value="Unassembled WGS sequence"/>
</dbReference>
<comment type="caution">
    <text evidence="1">The sequence shown here is derived from an EMBL/GenBank/DDBJ whole genome shotgun (WGS) entry which is preliminary data.</text>
</comment>
<proteinExistence type="predicted"/>
<name>A0ABX1HPU9_9BACT</name>
<dbReference type="EMBL" id="JAAVTK010000013">
    <property type="protein sequence ID" value="NKI91091.1"/>
    <property type="molecule type" value="Genomic_DNA"/>
</dbReference>
<accession>A0ABX1HPU9</accession>
<keyword evidence="2" id="KW-1185">Reference proteome</keyword>
<sequence length="65" mass="7535">MTVKYKPEGKRNASFQRPLVGLLASGYRCKARHNQQLSTAELPLKISQRRGAALLRHWQYNRLVK</sequence>
<gene>
    <name evidence="1" type="ORF">HBN54_003703</name>
</gene>
<organism evidence="1 2">
    <name type="scientific">Hymenobacter artigasi</name>
    <dbReference type="NCBI Taxonomy" id="2719616"/>
    <lineage>
        <taxon>Bacteria</taxon>
        <taxon>Pseudomonadati</taxon>
        <taxon>Bacteroidota</taxon>
        <taxon>Cytophagia</taxon>
        <taxon>Cytophagales</taxon>
        <taxon>Hymenobacteraceae</taxon>
        <taxon>Hymenobacter</taxon>
    </lineage>
</organism>
<reference evidence="1 2" key="1">
    <citation type="submission" date="2020-03" db="EMBL/GenBank/DDBJ databases">
        <title>Genomic Encyclopedia of Type Strains, Phase IV (KMG-V): Genome sequencing to study the core and pangenomes of soil and plant-associated prokaryotes.</title>
        <authorList>
            <person name="Whitman W."/>
        </authorList>
    </citation>
    <scope>NUCLEOTIDE SEQUENCE [LARGE SCALE GENOMIC DNA]</scope>
    <source>
        <strain evidence="1 2">1B</strain>
    </source>
</reference>
<dbReference type="RefSeq" id="WP_168674667.1">
    <property type="nucleotide sequence ID" value="NZ_JAAVTK010000013.1"/>
</dbReference>
<evidence type="ECO:0000313" key="2">
    <source>
        <dbReference type="Proteomes" id="UP000717634"/>
    </source>
</evidence>
<protein>
    <submittedName>
        <fullName evidence="1">Uncharacterized protein</fullName>
    </submittedName>
</protein>
<evidence type="ECO:0000313" key="1">
    <source>
        <dbReference type="EMBL" id="NKI91091.1"/>
    </source>
</evidence>